<dbReference type="EMBL" id="JAEMWU010000001">
    <property type="protein sequence ID" value="MBN8205997.1"/>
    <property type="molecule type" value="Genomic_DNA"/>
</dbReference>
<evidence type="ECO:0000313" key="2">
    <source>
        <dbReference type="EMBL" id="MBN8205997.1"/>
    </source>
</evidence>
<dbReference type="Proteomes" id="UP000664385">
    <property type="component" value="Unassembled WGS sequence"/>
</dbReference>
<dbReference type="AlphaFoldDB" id="A0A939DXE4"/>
<dbReference type="Gene3D" id="3.40.630.30">
    <property type="match status" value="1"/>
</dbReference>
<accession>A0A939DXE4</accession>
<dbReference type="GO" id="GO:0016747">
    <property type="term" value="F:acyltransferase activity, transferring groups other than amino-acyl groups"/>
    <property type="evidence" value="ECO:0007669"/>
    <property type="project" value="InterPro"/>
</dbReference>
<dbReference type="RefSeq" id="WP_206823734.1">
    <property type="nucleotide sequence ID" value="NZ_JAEMWU010000001.1"/>
</dbReference>
<dbReference type="InterPro" id="IPR016181">
    <property type="entry name" value="Acyl_CoA_acyltransferase"/>
</dbReference>
<evidence type="ECO:0000259" key="1">
    <source>
        <dbReference type="PROSITE" id="PS51186"/>
    </source>
</evidence>
<name>A0A939DXE4_9MICO</name>
<dbReference type="PROSITE" id="PS51186">
    <property type="entry name" value="GNAT"/>
    <property type="match status" value="1"/>
</dbReference>
<protein>
    <submittedName>
        <fullName evidence="2">GNAT family N-acetyltransferase</fullName>
    </submittedName>
</protein>
<dbReference type="CDD" id="cd04301">
    <property type="entry name" value="NAT_SF"/>
    <property type="match status" value="1"/>
</dbReference>
<dbReference type="SUPFAM" id="SSF55729">
    <property type="entry name" value="Acyl-CoA N-acyltransferases (Nat)"/>
    <property type="match status" value="1"/>
</dbReference>
<reference evidence="2" key="1">
    <citation type="submission" date="2020-12" db="EMBL/GenBank/DDBJ databases">
        <title>PHA producing bacteria isolated from mangrove.</title>
        <authorList>
            <person name="Zheng W."/>
            <person name="Yu S."/>
            <person name="Huang Y."/>
        </authorList>
    </citation>
    <scope>NUCLEOTIDE SEQUENCE</scope>
    <source>
        <strain evidence="2">GN8-5</strain>
    </source>
</reference>
<organism evidence="2 3">
    <name type="scientific">Microbacterium esteraromaticum</name>
    <dbReference type="NCBI Taxonomy" id="57043"/>
    <lineage>
        <taxon>Bacteria</taxon>
        <taxon>Bacillati</taxon>
        <taxon>Actinomycetota</taxon>
        <taxon>Actinomycetes</taxon>
        <taxon>Micrococcales</taxon>
        <taxon>Microbacteriaceae</taxon>
        <taxon>Microbacterium</taxon>
    </lineage>
</organism>
<sequence length="363" mass="40275">MSILLPAGAVLRRLELPARADAAPSPLIREYTAVRNACVAEETGRDDEAQTPEAMLAVLRGDADVTRTQWYVELDGRIVGCVPLNISHDGDGGMAIGTIALLKEHWGRGIGTAVLRFVEEQARTAGVRRLLCWNQHRGADARGEVASPTGFGAVPNDHAARFLQRHDFRLEQVERASELRWTSDSEDHLRSLQHEAQTHALDYRVVQWMLPTPSAHLDGYAWLKSRMSTDVPDAALDMPVERWDAERVHRHDARYAARGAHVLVTAAQHIATGELCAFNELAIIGADAAKTDQEDTLVLAEHRGRRLGMLVKTAGLLSWRARYPESPYVVTYNAEENRPMLSINEAIGFTPVAYEGAWRKDLT</sequence>
<dbReference type="Pfam" id="PF00583">
    <property type="entry name" value="Acetyltransf_1"/>
    <property type="match status" value="1"/>
</dbReference>
<evidence type="ECO:0000313" key="3">
    <source>
        <dbReference type="Proteomes" id="UP000664385"/>
    </source>
</evidence>
<proteinExistence type="predicted"/>
<comment type="caution">
    <text evidence="2">The sequence shown here is derived from an EMBL/GenBank/DDBJ whole genome shotgun (WGS) entry which is preliminary data.</text>
</comment>
<gene>
    <name evidence="2" type="ORF">JF543_08485</name>
</gene>
<feature type="domain" description="N-acetyltransferase" evidence="1">
    <location>
        <begin position="26"/>
        <end position="186"/>
    </location>
</feature>
<dbReference type="InterPro" id="IPR000182">
    <property type="entry name" value="GNAT_dom"/>
</dbReference>